<proteinExistence type="inferred from homology"/>
<dbReference type="EC" id="2.7.1.12" evidence="3 10"/>
<dbReference type="GO" id="GO:0019521">
    <property type="term" value="P:D-gluconate metabolic process"/>
    <property type="evidence" value="ECO:0007669"/>
    <property type="project" value="UniProtKB-KW"/>
</dbReference>
<dbReference type="STRING" id="1121022.GCA_000376105_04375"/>
<evidence type="ECO:0000256" key="6">
    <source>
        <dbReference type="ARBA" id="ARBA00022777"/>
    </source>
</evidence>
<dbReference type="Proteomes" id="UP000017837">
    <property type="component" value="Unassembled WGS sequence"/>
</dbReference>
<dbReference type="CDD" id="cd02021">
    <property type="entry name" value="GntK"/>
    <property type="match status" value="1"/>
</dbReference>
<dbReference type="InterPro" id="IPR027417">
    <property type="entry name" value="P-loop_NTPase"/>
</dbReference>
<evidence type="ECO:0000313" key="11">
    <source>
        <dbReference type="EMBL" id="ESQ81461.1"/>
    </source>
</evidence>
<keyword evidence="5 10" id="KW-0547">Nucleotide-binding</keyword>
<gene>
    <name evidence="11" type="ORF">ABENE_21975</name>
</gene>
<dbReference type="InterPro" id="IPR031322">
    <property type="entry name" value="Shikimate/glucono_kinase"/>
</dbReference>
<evidence type="ECO:0000256" key="10">
    <source>
        <dbReference type="RuleBase" id="RU363066"/>
    </source>
</evidence>
<dbReference type="GO" id="GO:0005524">
    <property type="term" value="F:ATP binding"/>
    <property type="evidence" value="ECO:0007669"/>
    <property type="project" value="UniProtKB-KW"/>
</dbReference>
<keyword evidence="6 10" id="KW-0418">Kinase</keyword>
<dbReference type="Pfam" id="PF01202">
    <property type="entry name" value="SKI"/>
    <property type="match status" value="1"/>
</dbReference>
<dbReference type="PATRIC" id="fig|1121022.4.peg.4501"/>
<evidence type="ECO:0000256" key="8">
    <source>
        <dbReference type="ARBA" id="ARBA00023064"/>
    </source>
</evidence>
<evidence type="ECO:0000313" key="12">
    <source>
        <dbReference type="Proteomes" id="UP000017837"/>
    </source>
</evidence>
<keyword evidence="12" id="KW-1185">Reference proteome</keyword>
<reference evidence="11 12" key="1">
    <citation type="journal article" date="2014" name="Nature">
        <title>Sequential evolution of bacterial morphology by co-option of a developmental regulator.</title>
        <authorList>
            <person name="Jiang C."/>
            <person name="Brown P.J."/>
            <person name="Ducret A."/>
            <person name="Brun Y.V."/>
        </authorList>
    </citation>
    <scope>NUCLEOTIDE SEQUENCE [LARGE SCALE GENOMIC DNA]</scope>
    <source>
        <strain evidence="11 12">DSM 16100</strain>
    </source>
</reference>
<keyword evidence="7 10" id="KW-0067">ATP-binding</keyword>
<evidence type="ECO:0000256" key="7">
    <source>
        <dbReference type="ARBA" id="ARBA00022840"/>
    </source>
</evidence>
<dbReference type="SUPFAM" id="SSF52540">
    <property type="entry name" value="P-loop containing nucleoside triphosphate hydrolases"/>
    <property type="match status" value="1"/>
</dbReference>
<evidence type="ECO:0000256" key="9">
    <source>
        <dbReference type="ARBA" id="ARBA00048090"/>
    </source>
</evidence>
<comment type="catalytic activity">
    <reaction evidence="9 10">
        <text>D-gluconate + ATP = 6-phospho-D-gluconate + ADP + H(+)</text>
        <dbReference type="Rhea" id="RHEA:19433"/>
        <dbReference type="ChEBI" id="CHEBI:15378"/>
        <dbReference type="ChEBI" id="CHEBI:18391"/>
        <dbReference type="ChEBI" id="CHEBI:30616"/>
        <dbReference type="ChEBI" id="CHEBI:58759"/>
        <dbReference type="ChEBI" id="CHEBI:456216"/>
        <dbReference type="EC" id="2.7.1.12"/>
    </reaction>
</comment>
<evidence type="ECO:0000256" key="1">
    <source>
        <dbReference type="ARBA" id="ARBA00004761"/>
    </source>
</evidence>
<dbReference type="eggNOG" id="COG3265">
    <property type="taxonomic scope" value="Bacteria"/>
</dbReference>
<dbReference type="GO" id="GO:0005737">
    <property type="term" value="C:cytoplasm"/>
    <property type="evidence" value="ECO:0007669"/>
    <property type="project" value="TreeGrafter"/>
</dbReference>
<comment type="caution">
    <text evidence="11">The sequence shown here is derived from an EMBL/GenBank/DDBJ whole genome shotgun (WGS) entry which is preliminary data.</text>
</comment>
<accession>V4NZX2</accession>
<evidence type="ECO:0000256" key="2">
    <source>
        <dbReference type="ARBA" id="ARBA00008420"/>
    </source>
</evidence>
<organism evidence="11 12">
    <name type="scientific">Asticcacaulis benevestitus DSM 16100 = ATCC BAA-896</name>
    <dbReference type="NCBI Taxonomy" id="1121022"/>
    <lineage>
        <taxon>Bacteria</taxon>
        <taxon>Pseudomonadati</taxon>
        <taxon>Pseudomonadota</taxon>
        <taxon>Alphaproteobacteria</taxon>
        <taxon>Caulobacterales</taxon>
        <taxon>Caulobacteraceae</taxon>
        <taxon>Asticcacaulis</taxon>
    </lineage>
</organism>
<dbReference type="InterPro" id="IPR006001">
    <property type="entry name" value="Therm_gnt_kin"/>
</dbReference>
<dbReference type="Gene3D" id="3.40.50.300">
    <property type="entry name" value="P-loop containing nucleotide triphosphate hydrolases"/>
    <property type="match status" value="1"/>
</dbReference>
<keyword evidence="4 10" id="KW-0808">Transferase</keyword>
<dbReference type="AlphaFoldDB" id="V4NZX2"/>
<name>V4NZX2_9CAUL</name>
<dbReference type="FunFam" id="3.40.50.300:FF:000522">
    <property type="entry name" value="Gluconokinase"/>
    <property type="match status" value="1"/>
</dbReference>
<protein>
    <recommendedName>
        <fullName evidence="3 10">Gluconokinase</fullName>
        <ecNumber evidence="3 10">2.7.1.12</ecNumber>
    </recommendedName>
</protein>
<comment type="similarity">
    <text evidence="2 10">Belongs to the gluconokinase GntK/GntV family.</text>
</comment>
<evidence type="ECO:0000256" key="3">
    <source>
        <dbReference type="ARBA" id="ARBA00012054"/>
    </source>
</evidence>
<dbReference type="PANTHER" id="PTHR43442">
    <property type="entry name" value="GLUCONOKINASE-RELATED"/>
    <property type="match status" value="1"/>
</dbReference>
<dbReference type="GO" id="GO:0046316">
    <property type="term" value="F:gluconokinase activity"/>
    <property type="evidence" value="ECO:0007669"/>
    <property type="project" value="UniProtKB-EC"/>
</dbReference>
<keyword evidence="8" id="KW-0311">Gluconate utilization</keyword>
<dbReference type="NCBIfam" id="TIGR01313">
    <property type="entry name" value="therm_gnt_kin"/>
    <property type="match status" value="1"/>
</dbReference>
<evidence type="ECO:0000256" key="5">
    <source>
        <dbReference type="ARBA" id="ARBA00022741"/>
    </source>
</evidence>
<dbReference type="PANTHER" id="PTHR43442:SF3">
    <property type="entry name" value="GLUCONOKINASE-RELATED"/>
    <property type="match status" value="1"/>
</dbReference>
<evidence type="ECO:0000256" key="4">
    <source>
        <dbReference type="ARBA" id="ARBA00022679"/>
    </source>
</evidence>
<dbReference type="EMBL" id="AWGB01000089">
    <property type="protein sequence ID" value="ESQ81461.1"/>
    <property type="molecule type" value="Genomic_DNA"/>
</dbReference>
<sequence length="181" mass="19917">MILPANAIVIMGISGCGKSTLGYALAEATGYRFIEGDNLHPVANITKMSAGIALTDEDRWPWLERVADVLGTARETDGCIVSCSALKYAYRDYLRSRSRQPLLFVFPNLSVEIVRARLRVRSNHYMPPSLLDSQVATLELPRPDERVLTLNGTPSTAQSVNLVMGYLSTLADIQPDTFLSN</sequence>
<comment type="pathway">
    <text evidence="1">Carbohydrate acid metabolism.</text>
</comment>